<proteinExistence type="predicted"/>
<sequence>MSNVLPNVAPGNIVSGGFTYPNNAQVVGDDLYIRDASGNQIAGRSVSNGDKITVLDVGYTKQLVLVQYPAGSVVRQGYVNNVTSLIKYFHQGEWHNGSTSETVYDGNDAVIGSLDPHESATPLYKAGGKTHVVYNTSKGANTKSGYVVYAGGSSSDGGSTGGSTGGTTTGLVSDKLVDFVKSFEGFSDHAYDDGTGVMTIGYGTTDKSKVALGHCTEAQARQWLMDDINATASQVKQIFASRGVTFKQNEFDALCSFAYNCGTGAFCDKYEIFRNICSGVRDERIRENFLAWTGPASVKAGLTVRRNAECDMFLYGTYKNH</sequence>
<keyword evidence="2" id="KW-1185">Reference proteome</keyword>
<dbReference type="Proteomes" id="UP001058074">
    <property type="component" value="Unassembled WGS sequence"/>
</dbReference>
<accession>A0ACB5RIL3</accession>
<gene>
    <name evidence="1" type="ORF">rsdtw13_42260</name>
</gene>
<dbReference type="EMBL" id="BROD01000002">
    <property type="protein sequence ID" value="GKX68968.1"/>
    <property type="molecule type" value="Genomic_DNA"/>
</dbReference>
<reference evidence="1" key="1">
    <citation type="journal article" date="2025" name="Int. J. Syst. Evol. Microbiol.">
        <title>Inconstantimicrobium mannanitabidum sp. nov., a novel member of the family Clostridiaceae isolated from anoxic soil under the treatment of reductive soil disinfestation.</title>
        <authorList>
            <person name="Ueki A."/>
            <person name="Tonouchi A."/>
            <person name="Honma S."/>
            <person name="Kaku N."/>
            <person name="Ueki K."/>
        </authorList>
    </citation>
    <scope>NUCLEOTIDE SEQUENCE</scope>
    <source>
        <strain evidence="1">TW13</strain>
    </source>
</reference>
<comment type="caution">
    <text evidence="1">The sequence shown here is derived from an EMBL/GenBank/DDBJ whole genome shotgun (WGS) entry which is preliminary data.</text>
</comment>
<evidence type="ECO:0000313" key="1">
    <source>
        <dbReference type="EMBL" id="GKX68968.1"/>
    </source>
</evidence>
<organism evidence="1 2">
    <name type="scientific">Inconstantimicrobium mannanitabidum</name>
    <dbReference type="NCBI Taxonomy" id="1604901"/>
    <lineage>
        <taxon>Bacteria</taxon>
        <taxon>Bacillati</taxon>
        <taxon>Bacillota</taxon>
        <taxon>Clostridia</taxon>
        <taxon>Eubacteriales</taxon>
        <taxon>Clostridiaceae</taxon>
        <taxon>Inconstantimicrobium</taxon>
    </lineage>
</organism>
<evidence type="ECO:0000313" key="2">
    <source>
        <dbReference type="Proteomes" id="UP001058074"/>
    </source>
</evidence>
<name>A0ACB5RIL3_9CLOT</name>
<protein>
    <submittedName>
        <fullName evidence="1">Uncharacterized protein</fullName>
    </submittedName>
</protein>